<feature type="domain" description="Cyclic nucleotide-binding" evidence="4">
    <location>
        <begin position="1"/>
        <end position="83"/>
    </location>
</feature>
<dbReference type="PANTHER" id="PTHR24567:SF74">
    <property type="entry name" value="HTH-TYPE TRANSCRIPTIONAL REGULATOR ARCR"/>
    <property type="match status" value="1"/>
</dbReference>
<keyword evidence="1" id="KW-0805">Transcription regulation</keyword>
<reference evidence="6 7" key="1">
    <citation type="submission" date="2019-10" db="EMBL/GenBank/DDBJ databases">
        <title>Nocardia macrotermitis sp. nov. and Nocardia aurantia sp. nov., isolated from the gut of fungus growing-termite Macrotermes natalensis.</title>
        <authorList>
            <person name="Benndorf R."/>
            <person name="Schwitalla J."/>
            <person name="Martin K."/>
            <person name="De Beer W."/>
            <person name="Kaster A.-K."/>
            <person name="Vollmers J."/>
            <person name="Poulsen M."/>
            <person name="Beemelmanns C."/>
        </authorList>
    </citation>
    <scope>NUCLEOTIDE SEQUENCE [LARGE SCALE GENOMIC DNA]</scope>
    <source>
        <strain evidence="6 7">RB56</strain>
    </source>
</reference>
<name>A0A7K0DUJ5_9NOCA</name>
<dbReference type="CDD" id="cd00038">
    <property type="entry name" value="CAP_ED"/>
    <property type="match status" value="1"/>
</dbReference>
<dbReference type="SUPFAM" id="SSF46785">
    <property type="entry name" value="Winged helix' DNA-binding domain"/>
    <property type="match status" value="1"/>
</dbReference>
<keyword evidence="7" id="KW-1185">Reference proteome</keyword>
<dbReference type="InterPro" id="IPR018490">
    <property type="entry name" value="cNMP-bd_dom_sf"/>
</dbReference>
<feature type="domain" description="HTH crp-type" evidence="5">
    <location>
        <begin position="114"/>
        <end position="187"/>
    </location>
</feature>
<dbReference type="Pfam" id="PF13545">
    <property type="entry name" value="HTH_Crp_2"/>
    <property type="match status" value="1"/>
</dbReference>
<evidence type="ECO:0000259" key="5">
    <source>
        <dbReference type="PROSITE" id="PS51063"/>
    </source>
</evidence>
<dbReference type="InterPro" id="IPR000595">
    <property type="entry name" value="cNMP-bd_dom"/>
</dbReference>
<dbReference type="EMBL" id="WEGI01000010">
    <property type="protein sequence ID" value="MQY29197.1"/>
    <property type="molecule type" value="Genomic_DNA"/>
</dbReference>
<evidence type="ECO:0000259" key="4">
    <source>
        <dbReference type="PROSITE" id="PS50042"/>
    </source>
</evidence>
<dbReference type="GO" id="GO:0003677">
    <property type="term" value="F:DNA binding"/>
    <property type="evidence" value="ECO:0007669"/>
    <property type="project" value="UniProtKB-KW"/>
</dbReference>
<dbReference type="InterPro" id="IPR012318">
    <property type="entry name" value="HTH_CRP"/>
</dbReference>
<comment type="caution">
    <text evidence="6">The sequence shown here is derived from an EMBL/GenBank/DDBJ whole genome shotgun (WGS) entry which is preliminary data.</text>
</comment>
<evidence type="ECO:0000313" key="7">
    <source>
        <dbReference type="Proteomes" id="UP000431401"/>
    </source>
</evidence>
<dbReference type="PROSITE" id="PS51063">
    <property type="entry name" value="HTH_CRP_2"/>
    <property type="match status" value="1"/>
</dbReference>
<dbReference type="Pfam" id="PF00027">
    <property type="entry name" value="cNMP_binding"/>
    <property type="match status" value="1"/>
</dbReference>
<dbReference type="GO" id="GO:0003700">
    <property type="term" value="F:DNA-binding transcription factor activity"/>
    <property type="evidence" value="ECO:0007669"/>
    <property type="project" value="TreeGrafter"/>
</dbReference>
<organism evidence="6 7">
    <name type="scientific">Nocardia aurantia</name>
    <dbReference type="NCBI Taxonomy" id="2585199"/>
    <lineage>
        <taxon>Bacteria</taxon>
        <taxon>Bacillati</taxon>
        <taxon>Actinomycetota</taxon>
        <taxon>Actinomycetes</taxon>
        <taxon>Mycobacteriales</taxon>
        <taxon>Nocardiaceae</taxon>
        <taxon>Nocardia</taxon>
    </lineage>
</organism>
<dbReference type="Gene3D" id="2.60.120.10">
    <property type="entry name" value="Jelly Rolls"/>
    <property type="match status" value="1"/>
</dbReference>
<dbReference type="InterPro" id="IPR050397">
    <property type="entry name" value="Env_Response_Regulators"/>
</dbReference>
<dbReference type="SMART" id="SM00419">
    <property type="entry name" value="HTH_CRP"/>
    <property type="match status" value="1"/>
</dbReference>
<dbReference type="Proteomes" id="UP000431401">
    <property type="component" value="Unassembled WGS sequence"/>
</dbReference>
<dbReference type="RefSeq" id="WP_194290957.1">
    <property type="nucleotide sequence ID" value="NZ_WEGI01000010.1"/>
</dbReference>
<dbReference type="InterPro" id="IPR014710">
    <property type="entry name" value="RmlC-like_jellyroll"/>
</dbReference>
<evidence type="ECO:0000313" key="6">
    <source>
        <dbReference type="EMBL" id="MQY29197.1"/>
    </source>
</evidence>
<dbReference type="InterPro" id="IPR036390">
    <property type="entry name" value="WH_DNA-bd_sf"/>
</dbReference>
<keyword evidence="3" id="KW-0804">Transcription</keyword>
<evidence type="ECO:0000256" key="1">
    <source>
        <dbReference type="ARBA" id="ARBA00023015"/>
    </source>
</evidence>
<evidence type="ECO:0000256" key="3">
    <source>
        <dbReference type="ARBA" id="ARBA00023163"/>
    </source>
</evidence>
<proteinExistence type="predicted"/>
<protein>
    <submittedName>
        <fullName evidence="6">CRP-like cAMP-activated global transcriptional regulator</fullName>
    </submittedName>
</protein>
<sequence>MGPNAVLLREGERSGHVLFLETGEVKVTSSAASGKQALLAIRGPGDLLGEFSAIDGRPRSATVTAVSEVTAIVVPGKAFRELLIGDGATTFGLLRLVVGRLREADVQRLDFGAYTVTERLARLLLDYAGRYGRTAGDSVRITLSLSQTELADATGASREMVAKALKRLREAGAVRTGRRWVELLRPDILAELAGNLPSVHSDADRDRDHR</sequence>
<dbReference type="PANTHER" id="PTHR24567">
    <property type="entry name" value="CRP FAMILY TRANSCRIPTIONAL REGULATORY PROTEIN"/>
    <property type="match status" value="1"/>
</dbReference>
<evidence type="ECO:0000256" key="2">
    <source>
        <dbReference type="ARBA" id="ARBA00023125"/>
    </source>
</evidence>
<accession>A0A7K0DUJ5</accession>
<dbReference type="PROSITE" id="PS50042">
    <property type="entry name" value="CNMP_BINDING_3"/>
    <property type="match status" value="1"/>
</dbReference>
<gene>
    <name evidence="6" type="primary">glxR</name>
    <name evidence="6" type="ORF">NRB56_47870</name>
</gene>
<dbReference type="SUPFAM" id="SSF51206">
    <property type="entry name" value="cAMP-binding domain-like"/>
    <property type="match status" value="1"/>
</dbReference>
<keyword evidence="2" id="KW-0238">DNA-binding</keyword>
<dbReference type="AlphaFoldDB" id="A0A7K0DUJ5"/>
<dbReference type="GO" id="GO:0005829">
    <property type="term" value="C:cytosol"/>
    <property type="evidence" value="ECO:0007669"/>
    <property type="project" value="TreeGrafter"/>
</dbReference>